<sequence length="315" mass="37185">MLAQNKFLVLVFWGLLTLTSCAQTTKKQENMSAEYRDKIKNIYKEVKTYNYNPTYQFKYDKFNCPMELYVNDVLVFYLGSGGKSTGEQNIDIPQYILKSGKQSIRIKIYPLLDKNKNFENFVSKDAQLTLRIVHGEYYKMKFEDFKEVFRMKLPKVTVDVPYIELKGEFEALVPYELAGWSNGVDLSKEDPKKLEEEVLGRLREIMSLYETKNIEGLAKEHFKYLTEYYKSMYYSKKEDSKWEEEIHEALDESTKTELLEGRMKIMGEGKIVTVLIENGVFRNKSVIRTKVYKAYDFYPQYFYRPAPGARLEVIR</sequence>
<dbReference type="PROSITE" id="PS51257">
    <property type="entry name" value="PROKAR_LIPOPROTEIN"/>
    <property type="match status" value="1"/>
</dbReference>
<dbReference type="RefSeq" id="WP_055094758.1">
    <property type="nucleotide sequence ID" value="NZ_JRLF01000010.1"/>
</dbReference>
<dbReference type="OrthoDB" id="1149023at2"/>
<dbReference type="EMBL" id="JRLF01000010">
    <property type="protein sequence ID" value="KQB40376.1"/>
    <property type="molecule type" value="Genomic_DNA"/>
</dbReference>
<evidence type="ECO:0000256" key="1">
    <source>
        <dbReference type="SAM" id="SignalP"/>
    </source>
</evidence>
<name>A0A0Q0S4G0_9FLAO</name>
<accession>A0A0Q0S4G0</accession>
<reference evidence="2 3" key="1">
    <citation type="submission" date="2014-09" db="EMBL/GenBank/DDBJ databases">
        <title>Genome sequence of Flavobacterium aquidurense RC62.</title>
        <authorList>
            <person name="Kim J.F."/>
            <person name="Kwak M.-J."/>
        </authorList>
    </citation>
    <scope>NUCLEOTIDE SEQUENCE [LARGE SCALE GENOMIC DNA]</scope>
    <source>
        <strain evidence="2 3">RC62</strain>
    </source>
</reference>
<protein>
    <recommendedName>
        <fullName evidence="4">Lipoprotein</fullName>
    </recommendedName>
</protein>
<dbReference type="PATRIC" id="fig|362413.3.peg.253"/>
<dbReference type="AlphaFoldDB" id="A0A0Q0S4G0"/>
<evidence type="ECO:0000313" key="3">
    <source>
        <dbReference type="Proteomes" id="UP000050443"/>
    </source>
</evidence>
<feature type="chain" id="PRO_5006183748" description="Lipoprotein" evidence="1">
    <location>
        <begin position="23"/>
        <end position="315"/>
    </location>
</feature>
<feature type="signal peptide" evidence="1">
    <location>
        <begin position="1"/>
        <end position="22"/>
    </location>
</feature>
<proteinExistence type="predicted"/>
<evidence type="ECO:0000313" key="2">
    <source>
        <dbReference type="EMBL" id="KQB40376.1"/>
    </source>
</evidence>
<dbReference type="STRING" id="362413.RC62_266"/>
<gene>
    <name evidence="2" type="ORF">RC62_266</name>
</gene>
<organism evidence="2 3">
    <name type="scientific">Flavobacterium aquidurense</name>
    <dbReference type="NCBI Taxonomy" id="362413"/>
    <lineage>
        <taxon>Bacteria</taxon>
        <taxon>Pseudomonadati</taxon>
        <taxon>Bacteroidota</taxon>
        <taxon>Flavobacteriia</taxon>
        <taxon>Flavobacteriales</taxon>
        <taxon>Flavobacteriaceae</taxon>
        <taxon>Flavobacterium</taxon>
    </lineage>
</organism>
<dbReference type="Proteomes" id="UP000050443">
    <property type="component" value="Unassembled WGS sequence"/>
</dbReference>
<comment type="caution">
    <text evidence="2">The sequence shown here is derived from an EMBL/GenBank/DDBJ whole genome shotgun (WGS) entry which is preliminary data.</text>
</comment>
<keyword evidence="1" id="KW-0732">Signal</keyword>
<evidence type="ECO:0008006" key="4">
    <source>
        <dbReference type="Google" id="ProtNLM"/>
    </source>
</evidence>